<comment type="caution">
    <text evidence="3">The sequence shown here is derived from an EMBL/GenBank/DDBJ whole genome shotgun (WGS) entry which is preliminary data.</text>
</comment>
<dbReference type="EMBL" id="QKLU01000005">
    <property type="protein sequence ID" value="PYF72925.1"/>
    <property type="molecule type" value="Genomic_DNA"/>
</dbReference>
<protein>
    <submittedName>
        <fullName evidence="3">Uncharacterized protein YndB with AHSA1/START domain</fullName>
    </submittedName>
</protein>
<dbReference type="RefSeq" id="WP_110832814.1">
    <property type="nucleotide sequence ID" value="NZ_QKLU01000005.1"/>
</dbReference>
<proteinExistence type="inferred from homology"/>
<keyword evidence="4" id="KW-1185">Reference proteome</keyword>
<feature type="domain" description="Activator of Hsp90 ATPase homologue 1/2-like C-terminal" evidence="2">
    <location>
        <begin position="14"/>
        <end position="140"/>
    </location>
</feature>
<dbReference type="InterPro" id="IPR023393">
    <property type="entry name" value="START-like_dom_sf"/>
</dbReference>
<evidence type="ECO:0000313" key="3">
    <source>
        <dbReference type="EMBL" id="PYF72925.1"/>
    </source>
</evidence>
<dbReference type="Pfam" id="PF08327">
    <property type="entry name" value="AHSA1"/>
    <property type="match status" value="1"/>
</dbReference>
<dbReference type="Gene3D" id="3.30.530.20">
    <property type="match status" value="1"/>
</dbReference>
<reference evidence="3 4" key="1">
    <citation type="submission" date="2018-06" db="EMBL/GenBank/DDBJ databases">
        <title>Genomic Encyclopedia of Archaeal and Bacterial Type Strains, Phase II (KMG-II): from individual species to whole genera.</title>
        <authorList>
            <person name="Goeker M."/>
        </authorList>
    </citation>
    <scope>NUCLEOTIDE SEQUENCE [LARGE SCALE GENOMIC DNA]</scope>
    <source>
        <strain evidence="3 4">DSM 27372</strain>
    </source>
</reference>
<organism evidence="3 4">
    <name type="scientific">Pedobacter nutrimenti</name>
    <dbReference type="NCBI Taxonomy" id="1241337"/>
    <lineage>
        <taxon>Bacteria</taxon>
        <taxon>Pseudomonadati</taxon>
        <taxon>Bacteroidota</taxon>
        <taxon>Sphingobacteriia</taxon>
        <taxon>Sphingobacteriales</taxon>
        <taxon>Sphingobacteriaceae</taxon>
        <taxon>Pedobacter</taxon>
    </lineage>
</organism>
<dbReference type="CDD" id="cd07814">
    <property type="entry name" value="SRPBCC_CalC_Aha1-like"/>
    <property type="match status" value="1"/>
</dbReference>
<dbReference type="InterPro" id="IPR013538">
    <property type="entry name" value="ASHA1/2-like_C"/>
</dbReference>
<dbReference type="AlphaFoldDB" id="A0A318UBK8"/>
<accession>A0A318UBK8</accession>
<evidence type="ECO:0000313" key="4">
    <source>
        <dbReference type="Proteomes" id="UP000248198"/>
    </source>
</evidence>
<dbReference type="Proteomes" id="UP000248198">
    <property type="component" value="Unassembled WGS sequence"/>
</dbReference>
<sequence length="141" mass="16332">MNAEPIILERTYKAAIARVWKAITDKDQMAKWYFKLNEFKPVVGFEFEFEAGDKGVMYLHKCVVTEVVEEKKLAYTWSYEGYDGSSEVSFELFEQDGQTRLKLTHKGLETFAQNNPSFARENFFGGWTAILGTSLKNYLEK</sequence>
<gene>
    <name evidence="3" type="ORF">B0O44_105300</name>
</gene>
<name>A0A318UBK8_9SPHI</name>
<dbReference type="OrthoDB" id="2355173at2"/>
<evidence type="ECO:0000256" key="1">
    <source>
        <dbReference type="ARBA" id="ARBA00006817"/>
    </source>
</evidence>
<evidence type="ECO:0000259" key="2">
    <source>
        <dbReference type="Pfam" id="PF08327"/>
    </source>
</evidence>
<dbReference type="SUPFAM" id="SSF55961">
    <property type="entry name" value="Bet v1-like"/>
    <property type="match status" value="1"/>
</dbReference>
<comment type="similarity">
    <text evidence="1">Belongs to the AHA1 family.</text>
</comment>